<dbReference type="InterPro" id="IPR001926">
    <property type="entry name" value="TrpB-like_PALP"/>
</dbReference>
<dbReference type="GO" id="GO:1901605">
    <property type="term" value="P:alpha-amino acid metabolic process"/>
    <property type="evidence" value="ECO:0007669"/>
    <property type="project" value="UniProtKB-ARBA"/>
</dbReference>
<dbReference type="SUPFAM" id="SSF53686">
    <property type="entry name" value="Tryptophan synthase beta subunit-like PLP-dependent enzymes"/>
    <property type="match status" value="1"/>
</dbReference>
<dbReference type="AlphaFoldDB" id="A0ABD6FJY9"/>
<reference evidence="10 11" key="1">
    <citation type="journal article" date="2021" name="BMC Genomics">
        <title>Genome-resolved metagenome and metatranscriptome analyses of thermophilic composting reveal key bacterial players and their metabolic interactions.</title>
        <authorList>
            <person name="Braga L.P.P."/>
            <person name="Pereira R.V."/>
            <person name="Martins L.F."/>
            <person name="Moura L.M.S."/>
            <person name="Sanchez F.B."/>
            <person name="Patane J.S.L."/>
            <person name="da Silva A.M."/>
            <person name="Setubal J.C."/>
        </authorList>
    </citation>
    <scope>NUCLEOTIDE SEQUENCE [LARGE SCALE GENOMIC DNA]</scope>
    <source>
        <strain evidence="10">ZC4RG45</strain>
    </source>
</reference>
<dbReference type="PANTHER" id="PTHR43050:SF1">
    <property type="entry name" value="SERINE RACEMASE"/>
    <property type="match status" value="1"/>
</dbReference>
<evidence type="ECO:0000256" key="3">
    <source>
        <dbReference type="ARBA" id="ARBA00010869"/>
    </source>
</evidence>
<comment type="catalytic activity">
    <reaction evidence="1">
        <text>L-threonine = 2-oxobutanoate + NH4(+)</text>
        <dbReference type="Rhea" id="RHEA:22108"/>
        <dbReference type="ChEBI" id="CHEBI:16763"/>
        <dbReference type="ChEBI" id="CHEBI:28938"/>
        <dbReference type="ChEBI" id="CHEBI:57926"/>
        <dbReference type="EC" id="4.3.1.19"/>
    </reaction>
</comment>
<dbReference type="EMBL" id="QGUI02000396">
    <property type="protein sequence ID" value="MFO7194242.1"/>
    <property type="molecule type" value="Genomic_DNA"/>
</dbReference>
<evidence type="ECO:0000256" key="6">
    <source>
        <dbReference type="ARBA" id="ARBA00023239"/>
    </source>
</evidence>
<evidence type="ECO:0000256" key="8">
    <source>
        <dbReference type="ARBA" id="ARBA00031427"/>
    </source>
</evidence>
<gene>
    <name evidence="10" type="ORF">DIU77_018535</name>
</gene>
<dbReference type="FunFam" id="3.40.50.1100:FF:000005">
    <property type="entry name" value="Threonine dehydratase catabolic"/>
    <property type="match status" value="1"/>
</dbReference>
<keyword evidence="6" id="KW-0456">Lyase</keyword>
<evidence type="ECO:0000256" key="2">
    <source>
        <dbReference type="ARBA" id="ARBA00001933"/>
    </source>
</evidence>
<feature type="non-terminal residue" evidence="10">
    <location>
        <position position="251"/>
    </location>
</feature>
<accession>A0ABD6FJY9</accession>
<feature type="domain" description="Tryptophan synthase beta chain-like PALP" evidence="9">
    <location>
        <begin position="32"/>
        <end position="251"/>
    </location>
</feature>
<dbReference type="Proteomes" id="UP000249324">
    <property type="component" value="Unassembled WGS sequence"/>
</dbReference>
<comment type="function">
    <text evidence="7">Catalyzes the anaerobic formation of alpha-ketobutyrate and ammonia from threonine in a two-step reaction. The first step involved a dehydration of threonine and a production of enamine intermediates (aminocrotonate), which tautomerizes to its imine form (iminobutyrate). Both intermediates are unstable and short-lived. The second step is the nonenzymatic hydrolysis of the enamine/imine intermediates to form 2-ketobutyrate and free ammonia. In the low water environment of the cell, the second step is accelerated by RidA.</text>
</comment>
<dbReference type="EC" id="4.3.1.19" evidence="4"/>
<dbReference type="InterPro" id="IPR036052">
    <property type="entry name" value="TrpB-like_PALP_sf"/>
</dbReference>
<evidence type="ECO:0000313" key="11">
    <source>
        <dbReference type="Proteomes" id="UP000249324"/>
    </source>
</evidence>
<evidence type="ECO:0000313" key="10">
    <source>
        <dbReference type="EMBL" id="MFO7194242.1"/>
    </source>
</evidence>
<name>A0ABD6FJY9_9PSEU</name>
<dbReference type="GO" id="GO:0004794">
    <property type="term" value="F:threonine deaminase activity"/>
    <property type="evidence" value="ECO:0007669"/>
    <property type="project" value="UniProtKB-EC"/>
</dbReference>
<comment type="similarity">
    <text evidence="3">Belongs to the serine/threonine dehydratase family.</text>
</comment>
<organism evidence="10 11">
    <name type="scientific">Thermocrispum agreste</name>
    <dbReference type="NCBI Taxonomy" id="37925"/>
    <lineage>
        <taxon>Bacteria</taxon>
        <taxon>Bacillati</taxon>
        <taxon>Actinomycetota</taxon>
        <taxon>Actinomycetes</taxon>
        <taxon>Pseudonocardiales</taxon>
        <taxon>Pseudonocardiaceae</taxon>
        <taxon>Thermocrispum</taxon>
    </lineage>
</organism>
<evidence type="ECO:0000256" key="7">
    <source>
        <dbReference type="ARBA" id="ARBA00025527"/>
    </source>
</evidence>
<evidence type="ECO:0000259" key="9">
    <source>
        <dbReference type="Pfam" id="PF00291"/>
    </source>
</evidence>
<dbReference type="CDD" id="cd01562">
    <property type="entry name" value="Thr-dehyd"/>
    <property type="match status" value="1"/>
</dbReference>
<keyword evidence="5" id="KW-0663">Pyridoxal phosphate</keyword>
<dbReference type="Gene3D" id="3.40.50.1100">
    <property type="match status" value="2"/>
</dbReference>
<protein>
    <recommendedName>
        <fullName evidence="4">threonine ammonia-lyase</fullName>
        <ecNumber evidence="4">4.3.1.19</ecNumber>
    </recommendedName>
    <alternativeName>
        <fullName evidence="8">Threonine deaminase</fullName>
    </alternativeName>
</protein>
<evidence type="ECO:0000256" key="4">
    <source>
        <dbReference type="ARBA" id="ARBA00012096"/>
    </source>
</evidence>
<comment type="caution">
    <text evidence="10">The sequence shown here is derived from an EMBL/GenBank/DDBJ whole genome shotgun (WGS) entry which is preliminary data.</text>
</comment>
<evidence type="ECO:0000256" key="1">
    <source>
        <dbReference type="ARBA" id="ARBA00001274"/>
    </source>
</evidence>
<dbReference type="Pfam" id="PF00291">
    <property type="entry name" value="PALP"/>
    <property type="match status" value="1"/>
</dbReference>
<comment type="cofactor">
    <cofactor evidence="2">
        <name>pyridoxal 5'-phosphate</name>
        <dbReference type="ChEBI" id="CHEBI:597326"/>
    </cofactor>
</comment>
<dbReference type="PANTHER" id="PTHR43050">
    <property type="entry name" value="SERINE / THREONINE RACEMASE FAMILY MEMBER"/>
    <property type="match status" value="1"/>
</dbReference>
<sequence>MRLITIDDIRAAADRIGDKAVHTPLLRQVWDGRELWLKPENLQPVGAFKVRGAVNALAALDETTRARGVVSYSSGNHAQAVAYAARQFDVPATIVVQEGAPEVKVAATKAYGAQVVEAPMAERSAVAHRLAERLDRVIIAPFDHADVIAGQGTVGLEIAEDLPDVRTVLVPVSGGGLASGVGVAITTLCPNARVIGVEPELAGDTAESLRAGRLVRWDPADRARTIADGLRAEPSQLTFAHLRATLDGVVT</sequence>
<evidence type="ECO:0000256" key="5">
    <source>
        <dbReference type="ARBA" id="ARBA00022898"/>
    </source>
</evidence>
<proteinExistence type="inferred from homology"/>